<reference evidence="1" key="1">
    <citation type="journal article" date="2016" name="Nat. Genet.">
        <title>A high-quality carrot genome assembly provides new insights into carotenoid accumulation and asterid genome evolution.</title>
        <authorList>
            <person name="Iorizzo M."/>
            <person name="Ellison S."/>
            <person name="Senalik D."/>
            <person name="Zeng P."/>
            <person name="Satapoomin P."/>
            <person name="Huang J."/>
            <person name="Bowman M."/>
            <person name="Iovene M."/>
            <person name="Sanseverino W."/>
            <person name="Cavagnaro P."/>
            <person name="Yildiz M."/>
            <person name="Macko-Podgorni A."/>
            <person name="Moranska E."/>
            <person name="Grzebelus E."/>
            <person name="Grzebelus D."/>
            <person name="Ashrafi H."/>
            <person name="Zheng Z."/>
            <person name="Cheng S."/>
            <person name="Spooner D."/>
            <person name="Van Deynze A."/>
            <person name="Simon P."/>
        </authorList>
    </citation>
    <scope>NUCLEOTIDE SEQUENCE [LARGE SCALE GENOMIC DNA]</scope>
    <source>
        <tissue evidence="1">Leaf</tissue>
    </source>
</reference>
<reference evidence="2" key="2">
    <citation type="submission" date="2022-03" db="EMBL/GenBank/DDBJ databases">
        <title>Draft title - Genomic analysis of global carrot germplasm unveils the trajectory of domestication and the origin of high carotenoid orange carrot.</title>
        <authorList>
            <person name="Iorizzo M."/>
            <person name="Ellison S."/>
            <person name="Senalik D."/>
            <person name="Macko-Podgorni A."/>
            <person name="Grzebelus D."/>
            <person name="Bostan H."/>
            <person name="Rolling W."/>
            <person name="Curaba J."/>
            <person name="Simon P."/>
        </authorList>
    </citation>
    <scope>NUCLEOTIDE SEQUENCE</scope>
    <source>
        <tissue evidence="2">Leaf</tissue>
    </source>
</reference>
<dbReference type="AlphaFoldDB" id="A0A175YNW7"/>
<protein>
    <submittedName>
        <fullName evidence="1">Uncharacterized protein</fullName>
    </submittedName>
</protein>
<dbReference type="EMBL" id="CP093350">
    <property type="protein sequence ID" value="WOH12756.1"/>
    <property type="molecule type" value="Genomic_DNA"/>
</dbReference>
<keyword evidence="3" id="KW-1185">Reference proteome</keyword>
<sequence length="72" mass="8136">MGCGECRLVRGQPEAQYHRFIGMISDQASFPPASVNDHSIPRKLFITCFFFTLIIFHRSQGTSTLESGLCFH</sequence>
<dbReference type="Proteomes" id="UP000077755">
    <property type="component" value="Chromosome 8"/>
</dbReference>
<dbReference type="Gramene" id="KZM85299">
    <property type="protein sequence ID" value="KZM85299"/>
    <property type="gene ID" value="DCAR_027279"/>
</dbReference>
<gene>
    <name evidence="1" type="ORF">DCAR_027279</name>
    <name evidence="2" type="ORF">DCAR_0832264</name>
</gene>
<evidence type="ECO:0000313" key="2">
    <source>
        <dbReference type="EMBL" id="WOH12756.1"/>
    </source>
</evidence>
<organism evidence="1">
    <name type="scientific">Daucus carota subsp. sativus</name>
    <name type="common">Carrot</name>
    <dbReference type="NCBI Taxonomy" id="79200"/>
    <lineage>
        <taxon>Eukaryota</taxon>
        <taxon>Viridiplantae</taxon>
        <taxon>Streptophyta</taxon>
        <taxon>Embryophyta</taxon>
        <taxon>Tracheophyta</taxon>
        <taxon>Spermatophyta</taxon>
        <taxon>Magnoliopsida</taxon>
        <taxon>eudicotyledons</taxon>
        <taxon>Gunneridae</taxon>
        <taxon>Pentapetalae</taxon>
        <taxon>asterids</taxon>
        <taxon>campanulids</taxon>
        <taxon>Apiales</taxon>
        <taxon>Apiaceae</taxon>
        <taxon>Apioideae</taxon>
        <taxon>Scandiceae</taxon>
        <taxon>Daucinae</taxon>
        <taxon>Daucus</taxon>
        <taxon>Daucus sect. Daucus</taxon>
    </lineage>
</organism>
<proteinExistence type="predicted"/>
<dbReference type="EMBL" id="LNRQ01000008">
    <property type="protein sequence ID" value="KZM85299.1"/>
    <property type="molecule type" value="Genomic_DNA"/>
</dbReference>
<evidence type="ECO:0000313" key="1">
    <source>
        <dbReference type="EMBL" id="KZM85299.1"/>
    </source>
</evidence>
<evidence type="ECO:0000313" key="3">
    <source>
        <dbReference type="Proteomes" id="UP000077755"/>
    </source>
</evidence>
<accession>A0A175YNW7</accession>
<name>A0A175YNW7_DAUCS</name>